<name>A0ABS2JZZ7_9GAMM</name>
<dbReference type="CDD" id="cd16014">
    <property type="entry name" value="PLC"/>
    <property type="match status" value="1"/>
</dbReference>
<comment type="similarity">
    <text evidence="1">Belongs to the bacterial phospholipase C family.</text>
</comment>
<dbReference type="EMBL" id="JADIKE010000028">
    <property type="protein sequence ID" value="MBM7124574.1"/>
    <property type="molecule type" value="Genomic_DNA"/>
</dbReference>
<accession>A0ABS2JZZ7</accession>
<dbReference type="NCBIfam" id="TIGR03396">
    <property type="entry name" value="PC_PLC"/>
    <property type="match status" value="1"/>
</dbReference>
<comment type="caution">
    <text evidence="5">The sequence shown here is derived from an EMBL/GenBank/DDBJ whole genome shotgun (WGS) entry which is preliminary data.</text>
</comment>
<evidence type="ECO:0000256" key="3">
    <source>
        <dbReference type="ARBA" id="ARBA00022801"/>
    </source>
</evidence>
<dbReference type="InterPro" id="IPR007312">
    <property type="entry name" value="Phosphoesterase"/>
</dbReference>
<keyword evidence="6" id="KW-1185">Reference proteome</keyword>
<dbReference type="Gene3D" id="3.40.720.10">
    <property type="entry name" value="Alkaline Phosphatase, subunit A"/>
    <property type="match status" value="2"/>
</dbReference>
<dbReference type="EC" id="3.1.4.3" evidence="2"/>
<feature type="domain" description="Bacterial phospholipase C C-terminal" evidence="4">
    <location>
        <begin position="492"/>
        <end position="593"/>
    </location>
</feature>
<organism evidence="5 6">
    <name type="scientific">Dyella flava</name>
    <dbReference type="NCBI Taxonomy" id="1920170"/>
    <lineage>
        <taxon>Bacteria</taxon>
        <taxon>Pseudomonadati</taxon>
        <taxon>Pseudomonadota</taxon>
        <taxon>Gammaproteobacteria</taxon>
        <taxon>Lysobacterales</taxon>
        <taxon>Rhodanobacteraceae</taxon>
        <taxon>Dyella</taxon>
    </lineage>
</organism>
<evidence type="ECO:0000259" key="4">
    <source>
        <dbReference type="Pfam" id="PF05506"/>
    </source>
</evidence>
<dbReference type="Proteomes" id="UP001430149">
    <property type="component" value="Unassembled WGS sequence"/>
</dbReference>
<gene>
    <name evidence="5" type="ORF">ISP19_04220</name>
</gene>
<reference evidence="5" key="1">
    <citation type="submission" date="2020-10" db="EMBL/GenBank/DDBJ databases">
        <title>Phylogeny of dyella-like bacteria.</title>
        <authorList>
            <person name="Fu J."/>
        </authorList>
    </citation>
    <scope>NUCLEOTIDE SEQUENCE</scope>
    <source>
        <strain evidence="5">DHOC52</strain>
    </source>
</reference>
<dbReference type="InterPro" id="IPR008475">
    <property type="entry name" value="PLipase_C_C"/>
</dbReference>
<dbReference type="Pfam" id="PF05506">
    <property type="entry name" value="PLipase_C_C"/>
    <property type="match status" value="2"/>
</dbReference>
<feature type="domain" description="Bacterial phospholipase C C-terminal" evidence="4">
    <location>
        <begin position="617"/>
        <end position="688"/>
    </location>
</feature>
<evidence type="ECO:0000256" key="2">
    <source>
        <dbReference type="ARBA" id="ARBA00012018"/>
    </source>
</evidence>
<dbReference type="RefSeq" id="WP_204680107.1">
    <property type="nucleotide sequence ID" value="NZ_BSNR01000003.1"/>
</dbReference>
<dbReference type="PANTHER" id="PTHR31956:SF1">
    <property type="entry name" value="NON-SPECIFIC PHOSPHOLIPASE C1"/>
    <property type="match status" value="1"/>
</dbReference>
<sequence length="698" mass="74843">MIEMNRRKFLSLSIKAAALGMTGYTVGGAFKPAQAATTETTGSITDIRHVVILMQENRSFDHYFGTLQGVRGFGDKAGITLSGGYSVFDQPNGTSRQYPWAFNTTSPASGQSSEIITQCDGNLDHSWLTQHGAWNNGKMDSWVLAKASVRTLGYLTRQDIPFHYALADAYTICDHYFCSILSSTGPNRTYLWGGMIDPTGQNGGPAYDGGSESGLTWETYAEELQAAGVNWKVYQNASDNFGDNGLAYFTQFADASTSSPLYQQGMASVPDVSGSTPNDIAAAIQNDVVNGTLPQVSWVVASQDYSEHPDAPPDNGAYFINLVLQALAANTEVLNSTVLILNYDENDGFFDHVPPPIPPGGTADEFITEDGITQPIGMGFRVPMIICSPWTRGGIVDSQVYDHTSVIQFLETWTTALGTPAICSYISAWRRQVSGNLTGAFNFADPVYGLPTNLPAATTTINRTLTCDPLPNPSDSNASNSLPQQEAGTRTACALPYQPDANISSIQYGSDGQILIWIEMLNVGAIATRAVAMAIYANAYRSGGPWQYTVSPYSNGSNGSVTDFFNVGTGYGSGSYDLTVIGPNRFLRRFTGDLNNAGKNCSITSSYANDPVSGQLAIYFALANAGSESVTFTITANNYTTEGPWTYAVAAGATVDTYFSAVANTQGWYDFTITISGDSSWIRRYTGHLENGSASVTG</sequence>
<protein>
    <recommendedName>
        <fullName evidence="2">phospholipase C</fullName>
        <ecNumber evidence="2">3.1.4.3</ecNumber>
    </recommendedName>
</protein>
<dbReference type="PROSITE" id="PS51318">
    <property type="entry name" value="TAT"/>
    <property type="match status" value="1"/>
</dbReference>
<proteinExistence type="inferred from homology"/>
<dbReference type="Pfam" id="PF04185">
    <property type="entry name" value="Phosphoesterase"/>
    <property type="match status" value="1"/>
</dbReference>
<evidence type="ECO:0000313" key="6">
    <source>
        <dbReference type="Proteomes" id="UP001430149"/>
    </source>
</evidence>
<keyword evidence="3" id="KW-0378">Hydrolase</keyword>
<evidence type="ECO:0000313" key="5">
    <source>
        <dbReference type="EMBL" id="MBM7124574.1"/>
    </source>
</evidence>
<dbReference type="PANTHER" id="PTHR31956">
    <property type="entry name" value="NON-SPECIFIC PHOSPHOLIPASE C4-RELATED"/>
    <property type="match status" value="1"/>
</dbReference>
<evidence type="ECO:0000256" key="1">
    <source>
        <dbReference type="ARBA" id="ARBA00009717"/>
    </source>
</evidence>
<dbReference type="InterPro" id="IPR017850">
    <property type="entry name" value="Alkaline_phosphatase_core_sf"/>
</dbReference>
<dbReference type="InterPro" id="IPR017767">
    <property type="entry name" value="PC-PLC"/>
</dbReference>
<dbReference type="InterPro" id="IPR006311">
    <property type="entry name" value="TAT_signal"/>
</dbReference>